<name>A0A3N5A042_9MICO</name>
<organism evidence="2 3">
    <name type="scientific">Georgenia muralis</name>
    <dbReference type="NCBI Taxonomy" id="154117"/>
    <lineage>
        <taxon>Bacteria</taxon>
        <taxon>Bacillati</taxon>
        <taxon>Actinomycetota</taxon>
        <taxon>Actinomycetes</taxon>
        <taxon>Micrococcales</taxon>
        <taxon>Bogoriellaceae</taxon>
        <taxon>Georgenia</taxon>
    </lineage>
</organism>
<reference evidence="2 3" key="1">
    <citation type="submission" date="2018-11" db="EMBL/GenBank/DDBJ databases">
        <title>Sequencing the genomes of 1000 actinobacteria strains.</title>
        <authorList>
            <person name="Klenk H.-P."/>
        </authorList>
    </citation>
    <scope>NUCLEOTIDE SEQUENCE [LARGE SCALE GENOMIC DNA]</scope>
    <source>
        <strain evidence="2 3">DSM 14418</strain>
    </source>
</reference>
<evidence type="ECO:0000313" key="2">
    <source>
        <dbReference type="EMBL" id="RPF26705.1"/>
    </source>
</evidence>
<keyword evidence="1" id="KW-1133">Transmembrane helix</keyword>
<feature type="transmembrane region" description="Helical" evidence="1">
    <location>
        <begin position="71"/>
        <end position="88"/>
    </location>
</feature>
<feature type="transmembrane region" description="Helical" evidence="1">
    <location>
        <begin position="12"/>
        <end position="33"/>
    </location>
</feature>
<keyword evidence="1" id="KW-0812">Transmembrane</keyword>
<dbReference type="EMBL" id="RKRA01000001">
    <property type="protein sequence ID" value="RPF26705.1"/>
    <property type="molecule type" value="Genomic_DNA"/>
</dbReference>
<feature type="transmembrane region" description="Helical" evidence="1">
    <location>
        <begin position="137"/>
        <end position="156"/>
    </location>
</feature>
<keyword evidence="3" id="KW-1185">Reference proteome</keyword>
<dbReference type="RefSeq" id="WP_246005994.1">
    <property type="nucleotide sequence ID" value="NZ_RKRA01000001.1"/>
</dbReference>
<dbReference type="Pfam" id="PF12822">
    <property type="entry name" value="ECF_trnsprt"/>
    <property type="match status" value="1"/>
</dbReference>
<evidence type="ECO:0000256" key="1">
    <source>
        <dbReference type="SAM" id="Phobius"/>
    </source>
</evidence>
<dbReference type="AlphaFoldDB" id="A0A3N5A042"/>
<comment type="caution">
    <text evidence="2">The sequence shown here is derived from an EMBL/GenBank/DDBJ whole genome shotgun (WGS) entry which is preliminary data.</text>
</comment>
<dbReference type="InterPro" id="IPR017196">
    <property type="entry name" value="ECF_substrate-spec_UCP037395"/>
</dbReference>
<feature type="transmembrane region" description="Helical" evidence="1">
    <location>
        <begin position="100"/>
        <end position="125"/>
    </location>
</feature>
<protein>
    <submittedName>
        <fullName evidence="2">Energy-coupling factor transport system substrate-specific component</fullName>
    </submittedName>
</protein>
<dbReference type="Proteomes" id="UP000280726">
    <property type="component" value="Unassembled WGS sequence"/>
</dbReference>
<dbReference type="InterPro" id="IPR024529">
    <property type="entry name" value="ECF_trnsprt_substrate-spec"/>
</dbReference>
<feature type="transmembrane region" description="Helical" evidence="1">
    <location>
        <begin position="168"/>
        <end position="190"/>
    </location>
</feature>
<proteinExistence type="predicted"/>
<accession>A0A3N5A042</accession>
<sequence length="275" mass="27602">MSGPAVPVGGRTAVTLVLASAVGLLAFTWPLLVDAGAVLSDATTAPLVLGVVLAGVLAVVLVGLSDGGLDVKAIAVLGLLSALGAVLRPLAAGTAGIETVFFLLILGGRVFGPGFGFVLGSTTLFASALLTGGVGPWLPFQMLGASWIGLGAGLLPRRPRGGAELAMLAAYAVVAALLYGLAMNLSFWPFQLGLGTELSFVAGEALGENLGRFLTYSVATSLGWDVGRAVTTAAGVLLLGRPVLATLRRASARAHFGEPAVLFEADARTSGKPLA</sequence>
<dbReference type="Gene3D" id="1.10.1760.20">
    <property type="match status" value="1"/>
</dbReference>
<dbReference type="GO" id="GO:0022857">
    <property type="term" value="F:transmembrane transporter activity"/>
    <property type="evidence" value="ECO:0007669"/>
    <property type="project" value="InterPro"/>
</dbReference>
<keyword evidence="1" id="KW-0472">Membrane</keyword>
<dbReference type="PIRSF" id="PIRSF037395">
    <property type="entry name" value="UCP037395_ABCper"/>
    <property type="match status" value="1"/>
</dbReference>
<feature type="transmembrane region" description="Helical" evidence="1">
    <location>
        <begin position="45"/>
        <end position="65"/>
    </location>
</feature>
<gene>
    <name evidence="2" type="ORF">EDD32_1154</name>
</gene>
<evidence type="ECO:0000313" key="3">
    <source>
        <dbReference type="Proteomes" id="UP000280726"/>
    </source>
</evidence>